<proteinExistence type="inferred from homology"/>
<dbReference type="GO" id="GO:0055088">
    <property type="term" value="P:lipid homeostasis"/>
    <property type="evidence" value="ECO:0007669"/>
    <property type="project" value="TreeGrafter"/>
</dbReference>
<keyword evidence="4 10" id="KW-0285">Flavoprotein</keyword>
<feature type="active site" description="Proton acceptor" evidence="11">
    <location>
        <position position="455"/>
    </location>
</feature>
<keyword evidence="5 10" id="KW-0274">FAD</keyword>
<gene>
    <name evidence="16" type="primary">Contig11466.g12266</name>
    <name evidence="16" type="ORF">STYLEM_5883</name>
</gene>
<dbReference type="Gene3D" id="2.40.110.10">
    <property type="entry name" value="Butyryl-CoA Dehydrogenase, subunit A, domain 2"/>
    <property type="match status" value="1"/>
</dbReference>
<evidence type="ECO:0000256" key="4">
    <source>
        <dbReference type="ARBA" id="ARBA00022630"/>
    </source>
</evidence>
<dbReference type="Pfam" id="PF22924">
    <property type="entry name" value="ACOX_C_alpha1"/>
    <property type="match status" value="1"/>
</dbReference>
<dbReference type="PANTHER" id="PTHR10909:SF250">
    <property type="entry name" value="PEROXISOMAL ACYL-COENZYME A OXIDASE 1"/>
    <property type="match status" value="1"/>
</dbReference>
<dbReference type="InterPro" id="IPR046373">
    <property type="entry name" value="Acyl-CoA_Oxase/DH_mid-dom_sf"/>
</dbReference>
<dbReference type="GO" id="GO:0033540">
    <property type="term" value="P:fatty acid beta-oxidation using acyl-CoA oxidase"/>
    <property type="evidence" value="ECO:0007669"/>
    <property type="project" value="TreeGrafter"/>
</dbReference>
<evidence type="ECO:0000256" key="11">
    <source>
        <dbReference type="PIRSR" id="PIRSR000168-1"/>
    </source>
</evidence>
<dbReference type="FunFam" id="1.20.140.10:FF:000010">
    <property type="entry name" value="Acyl-coenzyme A oxidase"/>
    <property type="match status" value="1"/>
</dbReference>
<keyword evidence="6" id="KW-0276">Fatty acid metabolism</keyword>
<evidence type="ECO:0000256" key="8">
    <source>
        <dbReference type="ARBA" id="ARBA00023098"/>
    </source>
</evidence>
<dbReference type="GO" id="GO:0005777">
    <property type="term" value="C:peroxisome"/>
    <property type="evidence" value="ECO:0007669"/>
    <property type="project" value="UniProtKB-SubCell"/>
</dbReference>
<evidence type="ECO:0000256" key="7">
    <source>
        <dbReference type="ARBA" id="ARBA00023002"/>
    </source>
</evidence>
<evidence type="ECO:0000259" key="15">
    <source>
        <dbReference type="Pfam" id="PF22924"/>
    </source>
</evidence>
<evidence type="ECO:0000256" key="5">
    <source>
        <dbReference type="ARBA" id="ARBA00022827"/>
    </source>
</evidence>
<feature type="domain" description="Acyl-CoA oxidase C-terminal" evidence="13">
    <location>
        <begin position="509"/>
        <end position="693"/>
    </location>
</feature>
<dbReference type="InterPro" id="IPR029320">
    <property type="entry name" value="Acyl-CoA_ox_N"/>
</dbReference>
<dbReference type="AlphaFoldDB" id="A0A078A3T6"/>
<feature type="domain" description="Acyl-coenzyme A oxidase N-terminal" evidence="14">
    <location>
        <begin position="46"/>
        <end position="162"/>
    </location>
</feature>
<dbReference type="EMBL" id="CCKQ01005668">
    <property type="protein sequence ID" value="CDW76918.1"/>
    <property type="molecule type" value="Genomic_DNA"/>
</dbReference>
<name>A0A078A3T6_STYLE</name>
<sequence length="696" mass="79578">MDKKVSKNKTVLTNKSFPQFSEAHGSVSARRVNPDLLEERQKCDFDQQELTKIFYGSSYMNHKKYQKIINDNPTLHGNPDYYDMDRNQQMIHAMKVVEASGKTEIIEVEKDYYFKSELSIAEYLQGQVPFAISFSMFNLVVTNLSLPDQRVYWRELLTNRRIMGCYAQTELGHGSNVAALETTATFDKETDQFIINSPTLTSAKFWPGELGKFANYTALCARLIIDGNDYGVQFFIVQIRDKETHETLPGIDAGDIGPKIGYNSKDNGFIIFKNVRIPRTNMMMKYCRVDREGKMELDGDPRLLYSVMLGIRVWIMISAWMYLGQSVLIAGRYSVVRRQFNTLDSDKKIERKLLDYQSHQFKIIPAIAQVVVQNLARNHINNIYQAYILDLEKGSDNFKPLKVIHHLVSGLKANYTQNSYETMSKLRESCGGAGYLSSSGLPSLIQEYAAQVTYEGDNTVMLQQSARYIIDGVSKNKKYKEDALTYLNDLPQQFLNLPVINKHQDLSKLESVLDALRVRSAFFIHKTINDGMKIQKSKMSKAKLINEVFQQDQIILSNYHLAYYSVWSSCHFLEKNKDSMKCTNLKSHLIDLIHIYGLMELTKDSSILYSCGYFKAGHATLIQETLKQLINKLRPQTISIIESFDISDQQITSSIGNQYGDIAETILDQARNSKLNQNELAPGFKEHILPILQGKL</sequence>
<dbReference type="GO" id="GO:0071949">
    <property type="term" value="F:FAD binding"/>
    <property type="evidence" value="ECO:0007669"/>
    <property type="project" value="InterPro"/>
</dbReference>
<dbReference type="Pfam" id="PF14749">
    <property type="entry name" value="Acyl-CoA_ox_N"/>
    <property type="match status" value="1"/>
</dbReference>
<keyword evidence="17" id="KW-1185">Reference proteome</keyword>
<dbReference type="OMA" id="RDFHAMS"/>
<evidence type="ECO:0000259" key="14">
    <source>
        <dbReference type="Pfam" id="PF14749"/>
    </source>
</evidence>
<feature type="domain" description="Acyl-CoA oxidase C-alpha1" evidence="15">
    <location>
        <begin position="305"/>
        <end position="470"/>
    </location>
</feature>
<dbReference type="InterPro" id="IPR002655">
    <property type="entry name" value="Acyl-CoA_oxidase_C"/>
</dbReference>
<comment type="cofactor">
    <cofactor evidence="1">
        <name>FAD</name>
        <dbReference type="ChEBI" id="CHEBI:57692"/>
    </cofactor>
</comment>
<dbReference type="InParanoid" id="A0A078A3T6"/>
<dbReference type="InterPro" id="IPR055060">
    <property type="entry name" value="ACOX_C_alpha1"/>
</dbReference>
<feature type="binding site" evidence="12">
    <location>
        <position position="208"/>
    </location>
    <ligand>
        <name>FAD</name>
        <dbReference type="ChEBI" id="CHEBI:57692"/>
    </ligand>
</feature>
<comment type="subcellular location">
    <subcellularLocation>
        <location evidence="2">Peroxisome</location>
    </subcellularLocation>
</comment>
<protein>
    <recommendedName>
        <fullName evidence="10">Acyl-coenzyme A oxidase</fullName>
    </recommendedName>
</protein>
<dbReference type="OrthoDB" id="434460at2759"/>
<dbReference type="InterPro" id="IPR012258">
    <property type="entry name" value="Acyl-CoA_oxidase"/>
</dbReference>
<evidence type="ECO:0000256" key="2">
    <source>
        <dbReference type="ARBA" id="ARBA00004275"/>
    </source>
</evidence>
<evidence type="ECO:0000256" key="10">
    <source>
        <dbReference type="PIRNR" id="PIRNR000168"/>
    </source>
</evidence>
<dbReference type="GO" id="GO:0003997">
    <property type="term" value="F:acyl-CoA oxidase activity"/>
    <property type="evidence" value="ECO:0007669"/>
    <property type="project" value="InterPro"/>
</dbReference>
<reference evidence="16 17" key="1">
    <citation type="submission" date="2014-06" db="EMBL/GenBank/DDBJ databases">
        <authorList>
            <person name="Swart Estienne"/>
        </authorList>
    </citation>
    <scope>NUCLEOTIDE SEQUENCE [LARGE SCALE GENOMIC DNA]</scope>
    <source>
        <strain evidence="16 17">130c</strain>
    </source>
</reference>
<evidence type="ECO:0000313" key="17">
    <source>
        <dbReference type="Proteomes" id="UP000039865"/>
    </source>
</evidence>
<evidence type="ECO:0000256" key="3">
    <source>
        <dbReference type="ARBA" id="ARBA00006288"/>
    </source>
</evidence>
<dbReference type="Pfam" id="PF01756">
    <property type="entry name" value="ACOX"/>
    <property type="match status" value="1"/>
</dbReference>
<evidence type="ECO:0000256" key="6">
    <source>
        <dbReference type="ARBA" id="ARBA00022832"/>
    </source>
</evidence>
<comment type="similarity">
    <text evidence="3 10">Belongs to the acyl-CoA oxidase family.</text>
</comment>
<evidence type="ECO:0000313" key="16">
    <source>
        <dbReference type="EMBL" id="CDW76918.1"/>
    </source>
</evidence>
<accession>A0A078A3T6</accession>
<dbReference type="Gene3D" id="1.20.140.10">
    <property type="entry name" value="Butyryl-CoA Dehydrogenase, subunit A, domain 3"/>
    <property type="match status" value="2"/>
</dbReference>
<evidence type="ECO:0000256" key="12">
    <source>
        <dbReference type="PIRSR" id="PIRSR000168-2"/>
    </source>
</evidence>
<evidence type="ECO:0000256" key="1">
    <source>
        <dbReference type="ARBA" id="ARBA00001974"/>
    </source>
</evidence>
<dbReference type="GO" id="GO:0005504">
    <property type="term" value="F:fatty acid binding"/>
    <property type="evidence" value="ECO:0007669"/>
    <property type="project" value="TreeGrafter"/>
</dbReference>
<evidence type="ECO:0000256" key="9">
    <source>
        <dbReference type="ARBA" id="ARBA00023140"/>
    </source>
</evidence>
<dbReference type="PANTHER" id="PTHR10909">
    <property type="entry name" value="ELECTRON TRANSPORT OXIDOREDUCTASE"/>
    <property type="match status" value="1"/>
</dbReference>
<dbReference type="SUPFAM" id="SSF47203">
    <property type="entry name" value="Acyl-CoA dehydrogenase C-terminal domain-like"/>
    <property type="match status" value="2"/>
</dbReference>
<keyword evidence="8" id="KW-0443">Lipid metabolism</keyword>
<organism evidence="16 17">
    <name type="scientific">Stylonychia lemnae</name>
    <name type="common">Ciliate</name>
    <dbReference type="NCBI Taxonomy" id="5949"/>
    <lineage>
        <taxon>Eukaryota</taxon>
        <taxon>Sar</taxon>
        <taxon>Alveolata</taxon>
        <taxon>Ciliophora</taxon>
        <taxon>Intramacronucleata</taxon>
        <taxon>Spirotrichea</taxon>
        <taxon>Stichotrichia</taxon>
        <taxon>Sporadotrichida</taxon>
        <taxon>Oxytrichidae</taxon>
        <taxon>Stylonychinae</taxon>
        <taxon>Stylonychia</taxon>
    </lineage>
</organism>
<dbReference type="Gene3D" id="1.10.540.10">
    <property type="entry name" value="Acyl-CoA dehydrogenase/oxidase, N-terminal domain"/>
    <property type="match status" value="1"/>
</dbReference>
<dbReference type="FunFam" id="2.40.110.10:FF:000003">
    <property type="entry name" value="Acyl-coenzyme A oxidase"/>
    <property type="match status" value="1"/>
</dbReference>
<keyword evidence="7" id="KW-0560">Oxidoreductase</keyword>
<dbReference type="PIRSF" id="PIRSF000168">
    <property type="entry name" value="Acyl-CoA_oxidase"/>
    <property type="match status" value="1"/>
</dbReference>
<keyword evidence="9" id="KW-0576">Peroxisome</keyword>
<evidence type="ECO:0000259" key="13">
    <source>
        <dbReference type="Pfam" id="PF01756"/>
    </source>
</evidence>
<dbReference type="InterPro" id="IPR037069">
    <property type="entry name" value="AcylCoA_DH/ox_N_sf"/>
</dbReference>
<dbReference type="InterPro" id="IPR009100">
    <property type="entry name" value="AcylCoA_DH/oxidase_NM_dom_sf"/>
</dbReference>
<dbReference type="SUPFAM" id="SSF56645">
    <property type="entry name" value="Acyl-CoA dehydrogenase NM domain-like"/>
    <property type="match status" value="1"/>
</dbReference>
<dbReference type="Proteomes" id="UP000039865">
    <property type="component" value="Unassembled WGS sequence"/>
</dbReference>
<feature type="binding site" evidence="12">
    <location>
        <position position="169"/>
    </location>
    <ligand>
        <name>FAD</name>
        <dbReference type="ChEBI" id="CHEBI:57692"/>
    </ligand>
</feature>
<dbReference type="InterPro" id="IPR036250">
    <property type="entry name" value="AcylCo_DH-like_C"/>
</dbReference>